<reference evidence="1" key="1">
    <citation type="submission" date="2021-06" db="EMBL/GenBank/DDBJ databases">
        <authorList>
            <person name="Kallberg Y."/>
            <person name="Tangrot J."/>
            <person name="Rosling A."/>
        </authorList>
    </citation>
    <scope>NUCLEOTIDE SEQUENCE</scope>
    <source>
        <strain evidence="1">IA702</strain>
    </source>
</reference>
<name>A0A9N9DSB1_9GLOM</name>
<sequence>VVQDSPADIILGMNFMYKYNAVVDMKGRQFALQNDQTGQLVIVPLEMGGPIYYNPAGVNKGPKSYTCIQGFMPENDVQPCEKCKDKADENDRFESVRSSFIREKKAVHANSWKKDSDAVDRAYELYLKGAQLKPNSQAVKGNITLGELGDDWTQYHPEWRPTKVK</sequence>
<comment type="caution">
    <text evidence="1">The sequence shown here is derived from an EMBL/GenBank/DDBJ whole genome shotgun (WGS) entry which is preliminary data.</text>
</comment>
<evidence type="ECO:0000313" key="2">
    <source>
        <dbReference type="Proteomes" id="UP000789572"/>
    </source>
</evidence>
<dbReference type="AlphaFoldDB" id="A0A9N9DSB1"/>
<dbReference type="Proteomes" id="UP000789572">
    <property type="component" value="Unassembled WGS sequence"/>
</dbReference>
<dbReference type="Gene3D" id="2.40.70.10">
    <property type="entry name" value="Acid Proteases"/>
    <property type="match status" value="1"/>
</dbReference>
<dbReference type="InterPro" id="IPR021109">
    <property type="entry name" value="Peptidase_aspartic_dom_sf"/>
</dbReference>
<evidence type="ECO:0000313" key="1">
    <source>
        <dbReference type="EMBL" id="CAG8651633.1"/>
    </source>
</evidence>
<accession>A0A9N9DSB1</accession>
<gene>
    <name evidence="1" type="ORF">POCULU_LOCUS9980</name>
</gene>
<dbReference type="EMBL" id="CAJVPJ010004397">
    <property type="protein sequence ID" value="CAG8651633.1"/>
    <property type="molecule type" value="Genomic_DNA"/>
</dbReference>
<organism evidence="1 2">
    <name type="scientific">Paraglomus occultum</name>
    <dbReference type="NCBI Taxonomy" id="144539"/>
    <lineage>
        <taxon>Eukaryota</taxon>
        <taxon>Fungi</taxon>
        <taxon>Fungi incertae sedis</taxon>
        <taxon>Mucoromycota</taxon>
        <taxon>Glomeromycotina</taxon>
        <taxon>Glomeromycetes</taxon>
        <taxon>Paraglomerales</taxon>
        <taxon>Paraglomeraceae</taxon>
        <taxon>Paraglomus</taxon>
    </lineage>
</organism>
<proteinExistence type="predicted"/>
<protein>
    <submittedName>
        <fullName evidence="1">5134_t:CDS:1</fullName>
    </submittedName>
</protein>
<keyword evidence="2" id="KW-1185">Reference proteome</keyword>
<feature type="non-terminal residue" evidence="1">
    <location>
        <position position="1"/>
    </location>
</feature>